<accession>T0HNA8</accession>
<keyword evidence="2 4" id="KW-0548">Nucleotidyltransferase</keyword>
<protein>
    <submittedName>
        <fullName evidence="4">Mannose-1-phosphate guanylyltransferase</fullName>
    </submittedName>
</protein>
<sequence length="236" mass="25995">MIDTAMLMAAGLGKRMRPLTATRPKPLVKVAGKALMDHAIDRLAAGGIRKVVVNVHYLADTVEAHLRADRHGIELLVSDERQKLLETGGGLMHARELLGDQPFFCANSDNLWVDGAQETLGMMRRIWDPDRMDALLLLVPLARAHCHNGQGDFHMSPCGQLSRRKTAHVAPFVFTGVQIMSPRLLVDPPSDVFSTNIFWNRAIEAGRLYGVSHQGLWFDVGTPRAIPVVEAMLAHG</sequence>
<dbReference type="PATRIC" id="fig|1329909.3.peg.247"/>
<dbReference type="RefSeq" id="WP_021236602.1">
    <property type="nucleotide sequence ID" value="NZ_ATHO01000009.1"/>
</dbReference>
<evidence type="ECO:0000313" key="4">
    <source>
        <dbReference type="EMBL" id="EQB14517.1"/>
    </source>
</evidence>
<comment type="caution">
    <text evidence="4">The sequence shown here is derived from an EMBL/GenBank/DDBJ whole genome shotgun (WGS) entry which is preliminary data.</text>
</comment>
<organism evidence="4 5">
    <name type="scientific">Sphingobium quisquiliarum P25</name>
    <dbReference type="NCBI Taxonomy" id="1329909"/>
    <lineage>
        <taxon>Bacteria</taxon>
        <taxon>Pseudomonadati</taxon>
        <taxon>Pseudomonadota</taxon>
        <taxon>Alphaproteobacteria</taxon>
        <taxon>Sphingomonadales</taxon>
        <taxon>Sphingomonadaceae</taxon>
        <taxon>Sphingobium</taxon>
    </lineage>
</organism>
<dbReference type="Gene3D" id="3.90.550.10">
    <property type="entry name" value="Spore Coat Polysaccharide Biosynthesis Protein SpsA, Chain A"/>
    <property type="match status" value="1"/>
</dbReference>
<dbReference type="PANTHER" id="PTHR43584:SF8">
    <property type="entry name" value="N-ACETYLMURAMATE ALPHA-1-PHOSPHATE URIDYLYLTRANSFERASE"/>
    <property type="match status" value="1"/>
</dbReference>
<dbReference type="EMBL" id="ATHO01000009">
    <property type="protein sequence ID" value="EQB14517.1"/>
    <property type="molecule type" value="Genomic_DNA"/>
</dbReference>
<evidence type="ECO:0000313" key="5">
    <source>
        <dbReference type="Proteomes" id="UP000015525"/>
    </source>
</evidence>
<dbReference type="Proteomes" id="UP000015525">
    <property type="component" value="Unassembled WGS sequence"/>
</dbReference>
<dbReference type="CDD" id="cd06422">
    <property type="entry name" value="NTP_transferase_like_1"/>
    <property type="match status" value="1"/>
</dbReference>
<gene>
    <name evidence="4" type="ORF">L288_01355</name>
</gene>
<dbReference type="GO" id="GO:0016779">
    <property type="term" value="F:nucleotidyltransferase activity"/>
    <property type="evidence" value="ECO:0007669"/>
    <property type="project" value="UniProtKB-KW"/>
</dbReference>
<evidence type="ECO:0000256" key="2">
    <source>
        <dbReference type="ARBA" id="ARBA00022695"/>
    </source>
</evidence>
<dbReference type="InterPro" id="IPR050065">
    <property type="entry name" value="GlmU-like"/>
</dbReference>
<proteinExistence type="predicted"/>
<feature type="domain" description="Nucleotidyl transferase" evidence="3">
    <location>
        <begin position="5"/>
        <end position="118"/>
    </location>
</feature>
<dbReference type="InterPro" id="IPR029044">
    <property type="entry name" value="Nucleotide-diphossugar_trans"/>
</dbReference>
<dbReference type="Pfam" id="PF00483">
    <property type="entry name" value="NTP_transferase"/>
    <property type="match status" value="1"/>
</dbReference>
<evidence type="ECO:0000259" key="3">
    <source>
        <dbReference type="Pfam" id="PF00483"/>
    </source>
</evidence>
<keyword evidence="1 4" id="KW-0808">Transferase</keyword>
<dbReference type="PANTHER" id="PTHR43584">
    <property type="entry name" value="NUCLEOTIDYL TRANSFERASE"/>
    <property type="match status" value="1"/>
</dbReference>
<evidence type="ECO:0000256" key="1">
    <source>
        <dbReference type="ARBA" id="ARBA00022679"/>
    </source>
</evidence>
<dbReference type="AlphaFoldDB" id="T0HNA8"/>
<reference evidence="4 5" key="1">
    <citation type="journal article" date="2013" name="Genome Announc.">
        <title>Draft Genome Sequence of Sphingobium quisquiliarum Strain P25T, a Novel Hexachlorocyclohexane (HCH)-Degrading Bacterium Isolated from an HCH Dumpsite.</title>
        <authorList>
            <person name="Kumar Singh A."/>
            <person name="Sangwan N."/>
            <person name="Sharma A."/>
            <person name="Gupta V."/>
            <person name="Khurana J.P."/>
            <person name="Lal R."/>
        </authorList>
    </citation>
    <scope>NUCLEOTIDE SEQUENCE [LARGE SCALE GENOMIC DNA]</scope>
    <source>
        <strain evidence="4 5">P25</strain>
    </source>
</reference>
<keyword evidence="5" id="KW-1185">Reference proteome</keyword>
<dbReference type="InterPro" id="IPR005835">
    <property type="entry name" value="NTP_transferase_dom"/>
</dbReference>
<dbReference type="SUPFAM" id="SSF53448">
    <property type="entry name" value="Nucleotide-diphospho-sugar transferases"/>
    <property type="match status" value="1"/>
</dbReference>
<name>T0HNA8_9SPHN</name>